<dbReference type="CDD" id="cd05772">
    <property type="entry name" value="IgC1_SIRP_domain_2"/>
    <property type="match status" value="1"/>
</dbReference>
<evidence type="ECO:0000256" key="2">
    <source>
        <dbReference type="ARBA" id="ARBA00023180"/>
    </source>
</evidence>
<dbReference type="Gene3D" id="2.60.40.10">
    <property type="entry name" value="Immunoglobulins"/>
    <property type="match status" value="1"/>
</dbReference>
<keyword evidence="4" id="KW-1185">Reference proteome</keyword>
<dbReference type="FunFam" id="2.60.40.10:FF:000490">
    <property type="entry name" value="Signal-regulatory protein beta 1"/>
    <property type="match status" value="1"/>
</dbReference>
<dbReference type="STRING" id="1706337.A0A341AHK8"/>
<dbReference type="InterPro" id="IPR007110">
    <property type="entry name" value="Ig-like_dom"/>
</dbReference>
<protein>
    <submittedName>
        <fullName evidence="5">Signal-regulatory protein beta-1-like</fullName>
    </submittedName>
</protein>
<feature type="domain" description="Ig-like" evidence="3">
    <location>
        <begin position="120"/>
        <end position="220"/>
    </location>
</feature>
<dbReference type="InterPro" id="IPR003597">
    <property type="entry name" value="Ig_C1-set"/>
</dbReference>
<keyword evidence="1" id="KW-1015">Disulfide bond</keyword>
<dbReference type="InParanoid" id="A0A341AHK8"/>
<dbReference type="InterPro" id="IPR051755">
    <property type="entry name" value="Ig-like_CS_Receptor"/>
</dbReference>
<dbReference type="PROSITE" id="PS50835">
    <property type="entry name" value="IG_LIKE"/>
    <property type="match status" value="1"/>
</dbReference>
<dbReference type="Pfam" id="PF07654">
    <property type="entry name" value="C1-set"/>
    <property type="match status" value="1"/>
</dbReference>
<dbReference type="KEGG" id="nasi:112392029"/>
<dbReference type="GeneID" id="112392029"/>
<evidence type="ECO:0000313" key="4">
    <source>
        <dbReference type="Proteomes" id="UP000252040"/>
    </source>
</evidence>
<proteinExistence type="predicted"/>
<keyword evidence="2" id="KW-0325">Glycoprotein</keyword>
<evidence type="ECO:0000259" key="3">
    <source>
        <dbReference type="PROSITE" id="PS50835"/>
    </source>
</evidence>
<evidence type="ECO:0000313" key="5">
    <source>
        <dbReference type="RefSeq" id="XP_024589339.1"/>
    </source>
</evidence>
<dbReference type="InterPro" id="IPR036179">
    <property type="entry name" value="Ig-like_dom_sf"/>
</dbReference>
<dbReference type="RefSeq" id="XP_024589339.1">
    <property type="nucleotide sequence ID" value="XM_024733571.1"/>
</dbReference>
<dbReference type="SMART" id="SM00407">
    <property type="entry name" value="IGc1"/>
    <property type="match status" value="1"/>
</dbReference>
<sequence length="271" mass="29149">MPAVPFHRRGAGRCHGHSSRWTVSLVQLPCGLAMTPLPLHLFLETLLRTYLSFPGGAQLATVNRRVRPISTFVPLPKLVGNHLADVRRWTLNSGLEFDVSPAPDSESRLGTCVSPLSAKPSPPVVSGPTVRVAPEQTVSFTCKSHGFSPRNISLKWFKNGNELSASQTDVEPEGNNVSYSISSTTKVVLAPGDVRSQVICEVTHITLQGDPPLRGTANLSETIRGRSPSRQPKPTPVLKAPACSSSLLFAPGLKLPGISFLTVLPHHQAPR</sequence>
<dbReference type="SUPFAM" id="SSF48726">
    <property type="entry name" value="Immunoglobulin"/>
    <property type="match status" value="1"/>
</dbReference>
<accession>A0A341AHK8</accession>
<organism evidence="4 5">
    <name type="scientific">Neophocaena asiaeorientalis asiaeorientalis</name>
    <name type="common">Yangtze finless porpoise</name>
    <name type="synonym">Neophocaena phocaenoides subsp. asiaeorientalis</name>
    <dbReference type="NCBI Taxonomy" id="1706337"/>
    <lineage>
        <taxon>Eukaryota</taxon>
        <taxon>Metazoa</taxon>
        <taxon>Chordata</taxon>
        <taxon>Craniata</taxon>
        <taxon>Vertebrata</taxon>
        <taxon>Euteleostomi</taxon>
        <taxon>Mammalia</taxon>
        <taxon>Eutheria</taxon>
        <taxon>Laurasiatheria</taxon>
        <taxon>Artiodactyla</taxon>
        <taxon>Whippomorpha</taxon>
        <taxon>Cetacea</taxon>
        <taxon>Odontoceti</taxon>
        <taxon>Phocoenidae</taxon>
        <taxon>Neophocaena</taxon>
    </lineage>
</organism>
<dbReference type="InterPro" id="IPR013783">
    <property type="entry name" value="Ig-like_fold"/>
</dbReference>
<dbReference type="PANTHER" id="PTHR19971">
    <property type="entry name" value="SIGNAL-REGULATORY PROTEIN BETA"/>
    <property type="match status" value="1"/>
</dbReference>
<name>A0A341AHK8_NEOAA</name>
<gene>
    <name evidence="5" type="primary">LOC112392029</name>
</gene>
<reference evidence="5" key="1">
    <citation type="submission" date="2025-08" db="UniProtKB">
        <authorList>
            <consortium name="RefSeq"/>
        </authorList>
    </citation>
    <scope>IDENTIFICATION</scope>
    <source>
        <tissue evidence="5">Meat</tissue>
    </source>
</reference>
<dbReference type="Proteomes" id="UP000252040">
    <property type="component" value="Unplaced"/>
</dbReference>
<evidence type="ECO:0000256" key="1">
    <source>
        <dbReference type="ARBA" id="ARBA00023157"/>
    </source>
</evidence>
<dbReference type="AlphaFoldDB" id="A0A341AHK8"/>